<evidence type="ECO:0000313" key="1">
    <source>
        <dbReference type="EMBL" id="KYG07375.1"/>
    </source>
</evidence>
<dbReference type="EMBL" id="JEME01001355">
    <property type="protein sequence ID" value="KYG07375.1"/>
    <property type="molecule type" value="Genomic_DNA"/>
</dbReference>
<sequence>MVTSVGMDAPTACASIRAGVAMPRPIPYFQILNAETQEAEPLIGHAIRGFTEGFVFVGAWIRLALGALSDLARQGALPGASARGFWANTGLIAVTPHLSDDRYAEDCSVRKDAAGIREAYLERIEGAAGLPLSPKHVEVLGLGHAGTAAAVALARGWLQAGLERVIVLAVDSYLDRFTLEWLADHRRLKIDDNPCGLVPGQAGACFLLETELSSSRRGATASAVIEAASTSAGAHHGTDQGQRADGAGVARAVVDVLGDASPEAPFRGDIVLDLNGETWRAATWGNALARFAQRVASGTRLVLPCSSLGEVGAASGAVGVCVAARALARGYSSGDRAIVASCSEWGQAGALRLRAAGAPG</sequence>
<name>A0A150TRQ7_SORCE</name>
<dbReference type="Gene3D" id="3.40.47.10">
    <property type="match status" value="1"/>
</dbReference>
<dbReference type="AlphaFoldDB" id="A0A150TRQ7"/>
<comment type="caution">
    <text evidence="1">The sequence shown here is derived from an EMBL/GenBank/DDBJ whole genome shotgun (WGS) entry which is preliminary data.</text>
</comment>
<evidence type="ECO:0000313" key="2">
    <source>
        <dbReference type="Proteomes" id="UP000075502"/>
    </source>
</evidence>
<organism evidence="1 2">
    <name type="scientific">Sorangium cellulosum</name>
    <name type="common">Polyangium cellulosum</name>
    <dbReference type="NCBI Taxonomy" id="56"/>
    <lineage>
        <taxon>Bacteria</taxon>
        <taxon>Pseudomonadati</taxon>
        <taxon>Myxococcota</taxon>
        <taxon>Polyangia</taxon>
        <taxon>Polyangiales</taxon>
        <taxon>Polyangiaceae</taxon>
        <taxon>Sorangium</taxon>
    </lineage>
</organism>
<dbReference type="InterPro" id="IPR016039">
    <property type="entry name" value="Thiolase-like"/>
</dbReference>
<dbReference type="SUPFAM" id="SSF53901">
    <property type="entry name" value="Thiolase-like"/>
    <property type="match status" value="1"/>
</dbReference>
<dbReference type="GO" id="GO:0016746">
    <property type="term" value="F:acyltransferase activity"/>
    <property type="evidence" value="ECO:0007669"/>
    <property type="project" value="InterPro"/>
</dbReference>
<reference evidence="1 2" key="1">
    <citation type="submission" date="2014-02" db="EMBL/GenBank/DDBJ databases">
        <title>The small core and large imbalanced accessory genome model reveals a collaborative survival strategy of Sorangium cellulosum strains in nature.</title>
        <authorList>
            <person name="Han K."/>
            <person name="Peng R."/>
            <person name="Blom J."/>
            <person name="Li Y.-Z."/>
        </authorList>
    </citation>
    <scope>NUCLEOTIDE SEQUENCE [LARGE SCALE GENOMIC DNA]</scope>
    <source>
        <strain evidence="1 2">So0007-03</strain>
    </source>
</reference>
<proteinExistence type="predicted"/>
<accession>A0A150TRQ7</accession>
<gene>
    <name evidence="1" type="ORF">BE21_02570</name>
</gene>
<protein>
    <recommendedName>
        <fullName evidence="3">Beta-ketoacyl synthase N-terminal domain-containing protein</fullName>
    </recommendedName>
</protein>
<evidence type="ECO:0008006" key="3">
    <source>
        <dbReference type="Google" id="ProtNLM"/>
    </source>
</evidence>
<dbReference type="Proteomes" id="UP000075502">
    <property type="component" value="Unassembled WGS sequence"/>
</dbReference>